<dbReference type="AlphaFoldDB" id="A0A239KPK2"/>
<reference evidence="5 6" key="1">
    <citation type="submission" date="2017-06" db="EMBL/GenBank/DDBJ databases">
        <authorList>
            <person name="Kim H.J."/>
            <person name="Triplett B.A."/>
        </authorList>
    </citation>
    <scope>NUCLEOTIDE SEQUENCE [LARGE SCALE GENOMIC DNA]</scope>
    <source>
        <strain evidence="5 6">CGMCC 4.1858</strain>
    </source>
</reference>
<dbReference type="GO" id="GO:0006260">
    <property type="term" value="P:DNA replication"/>
    <property type="evidence" value="ECO:0007669"/>
    <property type="project" value="UniProtKB-KW"/>
</dbReference>
<keyword evidence="5" id="KW-0067">ATP-binding</keyword>
<keyword evidence="1" id="KW-0235">DNA replication</keyword>
<evidence type="ECO:0000259" key="4">
    <source>
        <dbReference type="Pfam" id="PF00772"/>
    </source>
</evidence>
<organism evidence="5 6">
    <name type="scientific">Actinacidiphila glaucinigra</name>
    <dbReference type="NCBI Taxonomy" id="235986"/>
    <lineage>
        <taxon>Bacteria</taxon>
        <taxon>Bacillati</taxon>
        <taxon>Actinomycetota</taxon>
        <taxon>Actinomycetes</taxon>
        <taxon>Kitasatosporales</taxon>
        <taxon>Streptomycetaceae</taxon>
        <taxon>Actinacidiphila</taxon>
    </lineage>
</organism>
<keyword evidence="5" id="KW-0347">Helicase</keyword>
<keyword evidence="5" id="KW-0547">Nucleotide-binding</keyword>
<keyword evidence="5" id="KW-0378">Hydrolase</keyword>
<accession>A0A239KPK2</accession>
<dbReference type="InterPro" id="IPR016136">
    <property type="entry name" value="DNA_helicase_N/primase_C"/>
</dbReference>
<dbReference type="InterPro" id="IPR036185">
    <property type="entry name" value="DNA_heli_DnaB-like_N_sf"/>
</dbReference>
<dbReference type="RefSeq" id="WP_179279981.1">
    <property type="nucleotide sequence ID" value="NZ_FZOF01000016.1"/>
</dbReference>
<protein>
    <submittedName>
        <fullName evidence="5">DnaB-like helicase N terminal domain-containing protein</fullName>
    </submittedName>
</protein>
<gene>
    <name evidence="5" type="ORF">SAMN05216252_11666</name>
</gene>
<feature type="region of interest" description="Disordered" evidence="3">
    <location>
        <begin position="133"/>
        <end position="155"/>
    </location>
</feature>
<dbReference type="InterPro" id="IPR007693">
    <property type="entry name" value="DNA_helicase_DnaB-like_N"/>
</dbReference>
<dbReference type="Proteomes" id="UP000198280">
    <property type="component" value="Unassembled WGS sequence"/>
</dbReference>
<dbReference type="Gene3D" id="1.10.860.10">
    <property type="entry name" value="DNAb Helicase, Chain A"/>
    <property type="match status" value="1"/>
</dbReference>
<evidence type="ECO:0000313" key="5">
    <source>
        <dbReference type="EMBL" id="SNT19489.1"/>
    </source>
</evidence>
<keyword evidence="2" id="KW-0238">DNA-binding</keyword>
<evidence type="ECO:0000313" key="6">
    <source>
        <dbReference type="Proteomes" id="UP000198280"/>
    </source>
</evidence>
<evidence type="ECO:0000256" key="3">
    <source>
        <dbReference type="SAM" id="MobiDB-lite"/>
    </source>
</evidence>
<dbReference type="GO" id="GO:0005524">
    <property type="term" value="F:ATP binding"/>
    <property type="evidence" value="ECO:0007669"/>
    <property type="project" value="InterPro"/>
</dbReference>
<dbReference type="EMBL" id="FZOF01000016">
    <property type="protein sequence ID" value="SNT19489.1"/>
    <property type="molecule type" value="Genomic_DNA"/>
</dbReference>
<feature type="domain" description="DNA helicase DnaB-like N-terminal" evidence="4">
    <location>
        <begin position="22"/>
        <end position="125"/>
    </location>
</feature>
<keyword evidence="6" id="KW-1185">Reference proteome</keyword>
<evidence type="ECO:0000256" key="2">
    <source>
        <dbReference type="ARBA" id="ARBA00023125"/>
    </source>
</evidence>
<dbReference type="GO" id="GO:0003677">
    <property type="term" value="F:DNA binding"/>
    <property type="evidence" value="ECO:0007669"/>
    <property type="project" value="UniProtKB-KW"/>
</dbReference>
<name>A0A239KPK2_9ACTN</name>
<evidence type="ECO:0000256" key="1">
    <source>
        <dbReference type="ARBA" id="ARBA00022705"/>
    </source>
</evidence>
<dbReference type="Pfam" id="PF00772">
    <property type="entry name" value="DnaB"/>
    <property type="match status" value="1"/>
</dbReference>
<dbReference type="GO" id="GO:0003678">
    <property type="term" value="F:DNA helicase activity"/>
    <property type="evidence" value="ECO:0007669"/>
    <property type="project" value="InterPro"/>
</dbReference>
<dbReference type="SUPFAM" id="SSF48024">
    <property type="entry name" value="N-terminal domain of DnaB helicase"/>
    <property type="match status" value="1"/>
</dbReference>
<proteinExistence type="predicted"/>
<sequence length="155" mass="16841">MSKTLVGTPDPDQPPPCPALCDEHAERVVLASLLRYPQLVPYLVAVPHATYFSGPACREVFLAAVAVHHHKGACTAAAVSAELARRQRTSRASFLEQAKHLVTEFDRVAVPAEPVVVHYAAIVRDLAALRRHPTAHPEGLPPVPMRGFLMDDDTT</sequence>